<keyword evidence="4" id="KW-0175">Coiled coil</keyword>
<protein>
    <submittedName>
        <fullName evidence="5">Tetratricopeptide repeat protein</fullName>
    </submittedName>
</protein>
<dbReference type="RefSeq" id="WP_214359049.1">
    <property type="nucleotide sequence ID" value="NZ_JAFEJS010000015.1"/>
</dbReference>
<keyword evidence="1" id="KW-0677">Repeat</keyword>
<accession>A0ABS5USN5</accession>
<name>A0ABS5USN5_9BIFI</name>
<gene>
    <name evidence="5" type="ORF">JS528_10820</name>
</gene>
<reference evidence="5 6" key="1">
    <citation type="journal article" date="2021" name="Environ. Microbiol.">
        <title>Genetic insights into the dark matter of the mammalian gut microbiota through targeted genome reconstruction.</title>
        <authorList>
            <person name="Lugli G.A."/>
            <person name="Alessandri G."/>
            <person name="Milani C."/>
            <person name="Viappiani A."/>
            <person name="Fontana F."/>
            <person name="Tarracchini C."/>
            <person name="Mancabelli L."/>
            <person name="Argentini C."/>
            <person name="Ruiz L."/>
            <person name="Margolles A."/>
            <person name="van Sinderen D."/>
            <person name="Turroni F."/>
            <person name="Ventura M."/>
        </authorList>
    </citation>
    <scope>NUCLEOTIDE SEQUENCE [LARGE SCALE GENOMIC DNA]</scope>
    <source>
        <strain evidence="5 6">MA2</strain>
    </source>
</reference>
<dbReference type="SUPFAM" id="SSF48452">
    <property type="entry name" value="TPR-like"/>
    <property type="match status" value="2"/>
</dbReference>
<dbReference type="PROSITE" id="PS50005">
    <property type="entry name" value="TPR"/>
    <property type="match status" value="1"/>
</dbReference>
<evidence type="ECO:0000313" key="6">
    <source>
        <dbReference type="Proteomes" id="UP000773064"/>
    </source>
</evidence>
<dbReference type="PANTHER" id="PTHR45641:SF19">
    <property type="entry name" value="NEPHROCYSTIN-3"/>
    <property type="match status" value="1"/>
</dbReference>
<keyword evidence="6" id="KW-1185">Reference proteome</keyword>
<feature type="repeat" description="TPR" evidence="3">
    <location>
        <begin position="269"/>
        <end position="302"/>
    </location>
</feature>
<dbReference type="PANTHER" id="PTHR45641">
    <property type="entry name" value="TETRATRICOPEPTIDE REPEAT PROTEIN (AFU_ORTHOLOGUE AFUA_6G03870)"/>
    <property type="match status" value="1"/>
</dbReference>
<evidence type="ECO:0000256" key="2">
    <source>
        <dbReference type="ARBA" id="ARBA00022803"/>
    </source>
</evidence>
<keyword evidence="2 3" id="KW-0802">TPR repeat</keyword>
<comment type="caution">
    <text evidence="5">The sequence shown here is derived from an EMBL/GenBank/DDBJ whole genome shotgun (WGS) entry which is preliminary data.</text>
</comment>
<dbReference type="InterPro" id="IPR019734">
    <property type="entry name" value="TPR_rpt"/>
</dbReference>
<proteinExistence type="predicted"/>
<sequence length="634" mass="72971">LLVRCLDAGSGVEIRGDGERTAVYLDGRRLDIDLNHVASYRGDEQIQELEHRYRQCDLEYRVLREAYQRNGDDDELADRYARVASEHVRLARRLAEAQTEYLGRLARIAAANDGGRPVSPRLADAYHALQNGDVPHALEILDLEAITTEAEHDASAYRVEQAAAELHARLAEQHRDDLRDRVSELLARDDALQAKPDTPSNREQRLRTLETAADLELKFRLGVTARNRLATYYYDQGDYNNQEIILTTALALVKQLIQDDYQRWAPDFARTLNNLADMHKATNKFDQSENEYQQALELRRELVHDDPDAYGPDLAESLSDLADLHERRHDSRKAESEYQEALGLRRELAGRNPDKWSPHLAQTLNDLASLHAARPSDRDQAETEYREAVKLRRELARRNPDKWNPALAESLCGLADLKAFFAGEDASNAYEEAVELYRGLTQRDPGTWRPGLVRSLCGLADQHERLARHEDAEAERTEAIRLLRALVRNDYERWISALAENLRKLADLHRDTGNIKKAMTEYTETLRLYRRLARQEPTLWNGEIADVLYRLAGLHKTAGRFAPAEQELREALQLYQAIPHKSKSMRVTIKDINEQLRLAEQLKRIKNRRPAAARPEEDAPTRSGWRWFRFRGRR</sequence>
<dbReference type="EMBL" id="JAFEJS010000015">
    <property type="protein sequence ID" value="MBT1173816.1"/>
    <property type="molecule type" value="Genomic_DNA"/>
</dbReference>
<evidence type="ECO:0000256" key="1">
    <source>
        <dbReference type="ARBA" id="ARBA00022737"/>
    </source>
</evidence>
<dbReference type="Gene3D" id="1.25.40.10">
    <property type="entry name" value="Tetratricopeptide repeat domain"/>
    <property type="match status" value="3"/>
</dbReference>
<dbReference type="InterPro" id="IPR011990">
    <property type="entry name" value="TPR-like_helical_dom_sf"/>
</dbReference>
<evidence type="ECO:0000313" key="5">
    <source>
        <dbReference type="EMBL" id="MBT1173816.1"/>
    </source>
</evidence>
<organism evidence="5 6">
    <name type="scientific">Bifidobacterium santillanense</name>
    <dbReference type="NCBI Taxonomy" id="2809028"/>
    <lineage>
        <taxon>Bacteria</taxon>
        <taxon>Bacillati</taxon>
        <taxon>Actinomycetota</taxon>
        <taxon>Actinomycetes</taxon>
        <taxon>Bifidobacteriales</taxon>
        <taxon>Bifidobacteriaceae</taxon>
        <taxon>Bifidobacterium</taxon>
    </lineage>
</organism>
<feature type="coiled-coil region" evidence="4">
    <location>
        <begin position="168"/>
        <end position="195"/>
    </location>
</feature>
<evidence type="ECO:0000256" key="3">
    <source>
        <dbReference type="PROSITE-ProRule" id="PRU00339"/>
    </source>
</evidence>
<dbReference type="Proteomes" id="UP000773064">
    <property type="component" value="Unassembled WGS sequence"/>
</dbReference>
<dbReference type="Pfam" id="PF13424">
    <property type="entry name" value="TPR_12"/>
    <property type="match status" value="1"/>
</dbReference>
<evidence type="ECO:0000256" key="4">
    <source>
        <dbReference type="SAM" id="Coils"/>
    </source>
</evidence>
<dbReference type="SMART" id="SM00028">
    <property type="entry name" value="TPR"/>
    <property type="match status" value="7"/>
</dbReference>
<feature type="non-terminal residue" evidence="5">
    <location>
        <position position="1"/>
    </location>
</feature>